<keyword evidence="7" id="KW-1185">Reference proteome</keyword>
<dbReference type="PROSITE" id="PS51930">
    <property type="entry name" value="BMC_2"/>
    <property type="match status" value="1"/>
</dbReference>
<evidence type="ECO:0000256" key="2">
    <source>
        <dbReference type="ARBA" id="ARBA00024446"/>
    </source>
</evidence>
<dbReference type="InterPro" id="IPR044872">
    <property type="entry name" value="CcmK/CsoS1_BMC"/>
</dbReference>
<dbReference type="InParanoid" id="M5DY68"/>
<dbReference type="InterPro" id="IPR037233">
    <property type="entry name" value="CcmK-like_sf"/>
</dbReference>
<dbReference type="PANTHER" id="PTHR33941">
    <property type="entry name" value="PROPANEDIOL UTILIZATION PROTEIN PDUA"/>
    <property type="match status" value="1"/>
</dbReference>
<dbReference type="Gene3D" id="3.30.70.1710">
    <property type="match status" value="1"/>
</dbReference>
<feature type="compositionally biased region" description="Acidic residues" evidence="4">
    <location>
        <begin position="140"/>
        <end position="199"/>
    </location>
</feature>
<comment type="similarity">
    <text evidence="3">Belongs to the bacterial microcompartments protein family.</text>
</comment>
<name>M5DY68_9FIRM</name>
<accession>M5DY68</accession>
<evidence type="ECO:0000313" key="6">
    <source>
        <dbReference type="EMBL" id="CCU77902.1"/>
    </source>
</evidence>
<dbReference type="PANTHER" id="PTHR33941:SF11">
    <property type="entry name" value="BACTERIAL MICROCOMPARTMENT SHELL PROTEIN PDUJ"/>
    <property type="match status" value="1"/>
</dbReference>
<dbReference type="Pfam" id="PF00936">
    <property type="entry name" value="BMC"/>
    <property type="match status" value="1"/>
</dbReference>
<dbReference type="CDD" id="cd07045">
    <property type="entry name" value="BMC_CcmK_like"/>
    <property type="match status" value="1"/>
</dbReference>
<organism evidence="6 7">
    <name type="scientific">Halanaerobium saccharolyticum subsp. saccharolyticum DSM 6643</name>
    <dbReference type="NCBI Taxonomy" id="1293054"/>
    <lineage>
        <taxon>Bacteria</taxon>
        <taxon>Bacillati</taxon>
        <taxon>Bacillota</taxon>
        <taxon>Clostridia</taxon>
        <taxon>Halanaerobiales</taxon>
        <taxon>Halanaerobiaceae</taxon>
        <taxon>Halanaerobium</taxon>
    </lineage>
</organism>
<dbReference type="OrthoDB" id="9812608at2"/>
<gene>
    <name evidence="6" type="ORF">HSACCH_00259</name>
</gene>
<dbReference type="InterPro" id="IPR000249">
    <property type="entry name" value="BMC_dom"/>
</dbReference>
<feature type="region of interest" description="Disordered" evidence="4">
    <location>
        <begin position="104"/>
        <end position="201"/>
    </location>
</feature>
<dbReference type="SMART" id="SM00877">
    <property type="entry name" value="BMC"/>
    <property type="match status" value="1"/>
</dbReference>
<sequence length="231" mass="25755">MSRTAIGMVETVGLLAAYEAADVAVKSANVKLIGYEISRGGMVVIKFSGDIGAVKSAVDAAAIAASRLGKVFSSHVIPRPHQDIDKKMIFTDDTVGYKKDKNLAENVEKTSEESKEIVETKESKEETEEADIEDQLKDVDLDEQEEEIEADTQESDEELETEETEVLESEEELDLEEDDDESEYEEDESEEEIEKDDGDICNLCGDPDCPRRKGELRTDCIHYDEIMGTDE</sequence>
<evidence type="ECO:0000313" key="7">
    <source>
        <dbReference type="Proteomes" id="UP000012063"/>
    </source>
</evidence>
<dbReference type="EMBL" id="CAUI01000005">
    <property type="protein sequence ID" value="CCU77902.1"/>
    <property type="molecule type" value="Genomic_DNA"/>
</dbReference>
<keyword evidence="2" id="KW-1283">Bacterial microcompartment</keyword>
<dbReference type="Proteomes" id="UP000012063">
    <property type="component" value="Unassembled WGS sequence"/>
</dbReference>
<comment type="subcellular location">
    <subcellularLocation>
        <location evidence="1">Bacterial microcompartment</location>
    </subcellularLocation>
</comment>
<feature type="domain" description="BMC" evidence="5">
    <location>
        <begin position="5"/>
        <end position="89"/>
    </location>
</feature>
<dbReference type="RefSeq" id="WP_005487274.1">
    <property type="nucleotide sequence ID" value="NZ_CAUI01000005.1"/>
</dbReference>
<comment type="caution">
    <text evidence="6">The sequence shown here is derived from an EMBL/GenBank/DDBJ whole genome shotgun (WGS) entry which is preliminary data.</text>
</comment>
<dbReference type="SUPFAM" id="SSF143414">
    <property type="entry name" value="CcmK-like"/>
    <property type="match status" value="1"/>
</dbReference>
<evidence type="ECO:0000256" key="1">
    <source>
        <dbReference type="ARBA" id="ARBA00024322"/>
    </source>
</evidence>
<feature type="compositionally biased region" description="Basic and acidic residues" evidence="4">
    <location>
        <begin position="104"/>
        <end position="124"/>
    </location>
</feature>
<evidence type="ECO:0000259" key="5">
    <source>
        <dbReference type="PROSITE" id="PS51930"/>
    </source>
</evidence>
<dbReference type="AlphaFoldDB" id="M5DY68"/>
<dbReference type="GO" id="GO:0031469">
    <property type="term" value="C:bacterial microcompartment"/>
    <property type="evidence" value="ECO:0007669"/>
    <property type="project" value="UniProtKB-SubCell"/>
</dbReference>
<protein>
    <submittedName>
        <fullName evidence="6">Microcompartment protein protein similar to PduA/PduJ</fullName>
    </submittedName>
</protein>
<proteinExistence type="inferred from homology"/>
<dbReference type="STRING" id="1293054.HSACCH_00259"/>
<reference evidence="7" key="1">
    <citation type="journal article" date="2013" name="Genome Announc.">
        <title>Genome Sequence of Halanaerobium saccharolyticum subsp. saccharolyticum Strain DSM 6643T, a Halophilic Hydrogen-Producing Bacterium.</title>
        <authorList>
            <person name="Kivisto A."/>
            <person name="Larjo A."/>
            <person name="Ciranna A."/>
            <person name="Santala V."/>
            <person name="Roos C."/>
            <person name="Karp M."/>
        </authorList>
    </citation>
    <scope>NUCLEOTIDE SEQUENCE [LARGE SCALE GENOMIC DNA]</scope>
    <source>
        <strain evidence="7">DSM 6643</strain>
    </source>
</reference>
<evidence type="ECO:0000256" key="3">
    <source>
        <dbReference type="PROSITE-ProRule" id="PRU01278"/>
    </source>
</evidence>
<dbReference type="InterPro" id="IPR050575">
    <property type="entry name" value="BMC_shell"/>
</dbReference>
<dbReference type="eggNOG" id="COG4577">
    <property type="taxonomic scope" value="Bacteria"/>
</dbReference>
<evidence type="ECO:0000256" key="4">
    <source>
        <dbReference type="SAM" id="MobiDB-lite"/>
    </source>
</evidence>